<dbReference type="InterPro" id="IPR000515">
    <property type="entry name" value="MetI-like"/>
</dbReference>
<dbReference type="OrthoDB" id="61400at2"/>
<dbReference type="Pfam" id="PF00528">
    <property type="entry name" value="BPD_transp_1"/>
    <property type="match status" value="1"/>
</dbReference>
<dbReference type="PROSITE" id="PS50928">
    <property type="entry name" value="ABC_TM1"/>
    <property type="match status" value="1"/>
</dbReference>
<dbReference type="PANTHER" id="PTHR43744">
    <property type="entry name" value="ABC TRANSPORTER PERMEASE PROTEIN MG189-RELATED-RELATED"/>
    <property type="match status" value="1"/>
</dbReference>
<evidence type="ECO:0000256" key="7">
    <source>
        <dbReference type="RuleBase" id="RU363032"/>
    </source>
</evidence>
<keyword evidence="3" id="KW-1003">Cell membrane</keyword>
<evidence type="ECO:0000313" key="9">
    <source>
        <dbReference type="EMBL" id="ADQ06410.1"/>
    </source>
</evidence>
<evidence type="ECO:0000256" key="3">
    <source>
        <dbReference type="ARBA" id="ARBA00022475"/>
    </source>
</evidence>
<feature type="transmembrane region" description="Helical" evidence="7">
    <location>
        <begin position="119"/>
        <end position="138"/>
    </location>
</feature>
<comment type="similarity">
    <text evidence="7">Belongs to the binding-protein-dependent transport system permease family.</text>
</comment>
<dbReference type="KEGG" id="chd:Calhy_0669"/>
<dbReference type="Proteomes" id="UP000006890">
    <property type="component" value="Chromosome"/>
</dbReference>
<sequence>MEVSSKETRIQQDTSGIVIKIVAYIFITLFTLACLIPFIIVISTSFTSESYIIKHGYQLIPRQFTVFAYKLIAADPQYLIGSYVVTILNTLIGTTVGLFLIAMTGYALQRPDFPYRNTISFYIYFTTLFSGGLVPYYLLVTQVLHLKDNYLAILLPSLMSPWLIILMKNFMKSIPHSITESAKIDGAGDFTIFVRIILPMAKPALATVGLFLALGYWNEWYNAMLFLSSSVKYVPLQLFLYNVVSKADFIRNSAAAANVPPQDIPMESMKMATAVAATGPIILVYPFVQKYFIKGITVGAVKG</sequence>
<feature type="transmembrane region" description="Helical" evidence="7">
    <location>
        <begin position="192"/>
        <end position="217"/>
    </location>
</feature>
<dbReference type="AlphaFoldDB" id="E4QDB5"/>
<feature type="domain" description="ABC transmembrane type-1" evidence="8">
    <location>
        <begin position="79"/>
        <end position="293"/>
    </location>
</feature>
<protein>
    <submittedName>
        <fullName evidence="9">Binding-protein-dependent transport systems inner membrane component</fullName>
    </submittedName>
</protein>
<evidence type="ECO:0000256" key="5">
    <source>
        <dbReference type="ARBA" id="ARBA00022989"/>
    </source>
</evidence>
<keyword evidence="2 7" id="KW-0813">Transport</keyword>
<dbReference type="EMBL" id="CP002219">
    <property type="protein sequence ID" value="ADQ06410.1"/>
    <property type="molecule type" value="Genomic_DNA"/>
</dbReference>
<dbReference type="eggNOG" id="COG0395">
    <property type="taxonomic scope" value="Bacteria"/>
</dbReference>
<dbReference type="PROSITE" id="PS51257">
    <property type="entry name" value="PROKAR_LIPOPROTEIN"/>
    <property type="match status" value="1"/>
</dbReference>
<reference key="1">
    <citation type="submission" date="2010-09" db="EMBL/GenBank/DDBJ databases">
        <title>Complete sequence of Caldicellulosiruptor hydrothermalis 108.</title>
        <authorList>
            <consortium name="US DOE Joint Genome Institute"/>
            <person name="Lucas S."/>
            <person name="Copeland A."/>
            <person name="Lapidus A."/>
            <person name="Cheng J.-F."/>
            <person name="Bruce D."/>
            <person name="Goodwin L."/>
            <person name="Pitluck S."/>
            <person name="Davenport K."/>
            <person name="Detter J.C."/>
            <person name="Han C."/>
            <person name="Tapia R."/>
            <person name="Land M."/>
            <person name="Hauser L."/>
            <person name="Chang Y.-J."/>
            <person name="Jeffries C."/>
            <person name="Kyrpides N."/>
            <person name="Ivanova N."/>
            <person name="Mikhailova N."/>
            <person name="Blumer-Schuette S.E."/>
            <person name="Kelly R.M."/>
            <person name="Woyke T."/>
        </authorList>
    </citation>
    <scope>NUCLEOTIDE SEQUENCE</scope>
    <source>
        <strain>108</strain>
    </source>
</reference>
<comment type="subcellular location">
    <subcellularLocation>
        <location evidence="1 7">Cell membrane</location>
        <topology evidence="1 7">Multi-pass membrane protein</topology>
    </subcellularLocation>
</comment>
<evidence type="ECO:0000256" key="2">
    <source>
        <dbReference type="ARBA" id="ARBA00022448"/>
    </source>
</evidence>
<evidence type="ECO:0000259" key="8">
    <source>
        <dbReference type="PROSITE" id="PS50928"/>
    </source>
</evidence>
<dbReference type="Gene3D" id="1.10.3720.10">
    <property type="entry name" value="MetI-like"/>
    <property type="match status" value="1"/>
</dbReference>
<organism evidence="9 10">
    <name type="scientific">Caldicellulosiruptor hydrothermalis (strain DSM 18901 / VKM B-2411 / 108)</name>
    <dbReference type="NCBI Taxonomy" id="632292"/>
    <lineage>
        <taxon>Bacteria</taxon>
        <taxon>Bacillati</taxon>
        <taxon>Bacillota</taxon>
        <taxon>Bacillota incertae sedis</taxon>
        <taxon>Caldicellulosiruptorales</taxon>
        <taxon>Caldicellulosiruptoraceae</taxon>
        <taxon>Caldicellulosiruptor</taxon>
    </lineage>
</organism>
<dbReference type="CDD" id="cd06261">
    <property type="entry name" value="TM_PBP2"/>
    <property type="match status" value="1"/>
</dbReference>
<dbReference type="GO" id="GO:0005886">
    <property type="term" value="C:plasma membrane"/>
    <property type="evidence" value="ECO:0007669"/>
    <property type="project" value="UniProtKB-SubCell"/>
</dbReference>
<keyword evidence="10" id="KW-1185">Reference proteome</keyword>
<proteinExistence type="inferred from homology"/>
<dbReference type="RefSeq" id="WP_013402612.1">
    <property type="nucleotide sequence ID" value="NC_014652.1"/>
</dbReference>
<dbReference type="HOGENOM" id="CLU_016047_1_0_9"/>
<dbReference type="PANTHER" id="PTHR43744:SF9">
    <property type="entry name" value="POLYGALACTURONAN_RHAMNOGALACTURONAN TRANSPORT SYSTEM PERMEASE PROTEIN YTCP"/>
    <property type="match status" value="1"/>
</dbReference>
<dbReference type="STRING" id="632292.Calhy_0669"/>
<name>E4QDB5_CALH1</name>
<evidence type="ECO:0000256" key="4">
    <source>
        <dbReference type="ARBA" id="ARBA00022692"/>
    </source>
</evidence>
<dbReference type="GO" id="GO:0055085">
    <property type="term" value="P:transmembrane transport"/>
    <property type="evidence" value="ECO:0007669"/>
    <property type="project" value="InterPro"/>
</dbReference>
<feature type="transmembrane region" description="Helical" evidence="7">
    <location>
        <begin position="21"/>
        <end position="42"/>
    </location>
</feature>
<dbReference type="SUPFAM" id="SSF161098">
    <property type="entry name" value="MetI-like"/>
    <property type="match status" value="1"/>
</dbReference>
<evidence type="ECO:0000313" key="10">
    <source>
        <dbReference type="Proteomes" id="UP000006890"/>
    </source>
</evidence>
<keyword evidence="6 7" id="KW-0472">Membrane</keyword>
<accession>E4QDB5</accession>
<reference evidence="9 10" key="2">
    <citation type="journal article" date="2011" name="J. Bacteriol.">
        <title>Complete genome sequences for the anaerobic, extremely thermophilic plant biomass-degrading bacteria Caldicellulosiruptor hydrothermalis, Caldicellulosiruptor kristjanssonii, Caldicellulosiruptor kronotskyensis, Caldicellulosiruptor owensenis, and Caldicellulosiruptor lactoaceticus.</title>
        <authorList>
            <person name="Blumer-Schuette S.E."/>
            <person name="Ozdemir I."/>
            <person name="Mistry D."/>
            <person name="Lucas S."/>
            <person name="Lapidus A."/>
            <person name="Cheng J.F."/>
            <person name="Goodwin L.A."/>
            <person name="Pitluck S."/>
            <person name="Land M.L."/>
            <person name="Hauser L.J."/>
            <person name="Woyke T."/>
            <person name="Mikhailova N."/>
            <person name="Pati A."/>
            <person name="Kyrpides N.C."/>
            <person name="Ivanova N."/>
            <person name="Detter J.C."/>
            <person name="Walston-Davenport K."/>
            <person name="Han S."/>
            <person name="Adams M.W."/>
            <person name="Kelly R.M."/>
        </authorList>
    </citation>
    <scope>NUCLEOTIDE SEQUENCE [LARGE SCALE GENOMIC DNA]</scope>
    <source>
        <strain evidence="10">DSM 18901 / VKM B-2411 / 108</strain>
    </source>
</reference>
<keyword evidence="5 7" id="KW-1133">Transmembrane helix</keyword>
<dbReference type="InterPro" id="IPR035906">
    <property type="entry name" value="MetI-like_sf"/>
</dbReference>
<gene>
    <name evidence="9" type="ordered locus">Calhy_0669</name>
</gene>
<evidence type="ECO:0000256" key="1">
    <source>
        <dbReference type="ARBA" id="ARBA00004651"/>
    </source>
</evidence>
<feature type="transmembrane region" description="Helical" evidence="7">
    <location>
        <begin position="150"/>
        <end position="171"/>
    </location>
</feature>
<evidence type="ECO:0000256" key="6">
    <source>
        <dbReference type="ARBA" id="ARBA00023136"/>
    </source>
</evidence>
<feature type="transmembrane region" description="Helical" evidence="7">
    <location>
        <begin position="80"/>
        <end position="107"/>
    </location>
</feature>
<keyword evidence="4 7" id="KW-0812">Transmembrane</keyword>